<comment type="caution">
    <text evidence="1">The sequence shown here is derived from an EMBL/GenBank/DDBJ whole genome shotgun (WGS) entry which is preliminary data.</text>
</comment>
<evidence type="ECO:0000313" key="2">
    <source>
        <dbReference type="Proteomes" id="UP000257317"/>
    </source>
</evidence>
<dbReference type="Proteomes" id="UP000257317">
    <property type="component" value="Unassembled WGS sequence"/>
</dbReference>
<evidence type="ECO:0000313" key="1">
    <source>
        <dbReference type="EMBL" id="GBG04492.1"/>
    </source>
</evidence>
<name>A0A2Z6TEP9_9LACO</name>
<accession>A0A2Z6TEP9</accession>
<gene>
    <name evidence="1" type="ORF">LrDSM24759_04060</name>
</gene>
<keyword evidence="2" id="KW-1185">Reference proteome</keyword>
<organism evidence="1 2">
    <name type="scientific">Lactobacillus rodentium</name>
    <dbReference type="NCBI Taxonomy" id="947835"/>
    <lineage>
        <taxon>Bacteria</taxon>
        <taxon>Bacillati</taxon>
        <taxon>Bacillota</taxon>
        <taxon>Bacilli</taxon>
        <taxon>Lactobacillales</taxon>
        <taxon>Lactobacillaceae</taxon>
        <taxon>Lactobacillus</taxon>
    </lineage>
</organism>
<proteinExistence type="predicted"/>
<reference evidence="2" key="1">
    <citation type="submission" date="2018-03" db="EMBL/GenBank/DDBJ databases">
        <title>New taxa in the Lactobacillus gasseri group.</title>
        <authorList>
            <person name="Tanizawa Y."/>
            <person name="Tohno M."/>
            <person name="Endo A."/>
            <person name="Arita M."/>
        </authorList>
    </citation>
    <scope>NUCLEOTIDE SEQUENCE [LARGE SCALE GENOMIC DNA]</scope>
    <source>
        <strain evidence="2">DSM 24759</strain>
    </source>
</reference>
<dbReference type="AlphaFoldDB" id="A0A2Z6TEP9"/>
<protein>
    <submittedName>
        <fullName evidence="1">Uncharacterized protein</fullName>
    </submittedName>
</protein>
<dbReference type="EMBL" id="BFBY01000002">
    <property type="protein sequence ID" value="GBG04492.1"/>
    <property type="molecule type" value="Genomic_DNA"/>
</dbReference>
<sequence>MSRKNENKKSKKTIKYVFLGLLIGVVTLIGIWQLLAFQTRIQQQQQRERIALWCVQHFSGKKPIRNIKVGRIRINGIGGSAGKSTSVIINNKDVNRLEGMGLNDDGEPDGSFIYNDQIEYTYHSKKNTCATLRGVKVEEWRNN</sequence>